<proteinExistence type="inferred from homology"/>
<dbReference type="Gene3D" id="3.40.190.150">
    <property type="entry name" value="Bordetella uptake gene, domain 1"/>
    <property type="match status" value="1"/>
</dbReference>
<reference evidence="3 5" key="2">
    <citation type="journal article" date="2021" name="Microbiol. Resour. Announc.">
        <title>Complete Genome Sequences of Three Human Oral Treponema parvum Isolates.</title>
        <authorList>
            <person name="Zeng H."/>
            <person name="Watt R.M."/>
        </authorList>
    </citation>
    <scope>NUCLEOTIDE SEQUENCE</scope>
    <source>
        <strain evidence="4 5">ATCC 700770</strain>
        <strain evidence="3">ATCC 700773</strain>
    </source>
</reference>
<protein>
    <submittedName>
        <fullName evidence="3">Tripartite tricarboxylate transporter substrate binding protein</fullName>
    </submittedName>
</protein>
<dbReference type="Pfam" id="PF03401">
    <property type="entry name" value="TctC"/>
    <property type="match status" value="1"/>
</dbReference>
<evidence type="ECO:0000313" key="6">
    <source>
        <dbReference type="Proteomes" id="UP000671995"/>
    </source>
</evidence>
<dbReference type="PANTHER" id="PTHR42928:SF5">
    <property type="entry name" value="BLR1237 PROTEIN"/>
    <property type="match status" value="1"/>
</dbReference>
<dbReference type="InterPro" id="IPR005064">
    <property type="entry name" value="BUG"/>
</dbReference>
<evidence type="ECO:0000313" key="5">
    <source>
        <dbReference type="Proteomes" id="UP000671908"/>
    </source>
</evidence>
<dbReference type="InterPro" id="IPR042100">
    <property type="entry name" value="Bug_dom1"/>
</dbReference>
<keyword evidence="5" id="KW-1185">Reference proteome</keyword>
<feature type="signal peptide" evidence="2">
    <location>
        <begin position="1"/>
        <end position="19"/>
    </location>
</feature>
<evidence type="ECO:0000313" key="4">
    <source>
        <dbReference type="EMBL" id="QTQ14967.1"/>
    </source>
</evidence>
<name>A0A975IBG7_9SPIR</name>
<dbReference type="Proteomes" id="UP000671908">
    <property type="component" value="Chromosome"/>
</dbReference>
<organism evidence="3 6">
    <name type="scientific">Treponema parvum</name>
    <dbReference type="NCBI Taxonomy" id="138851"/>
    <lineage>
        <taxon>Bacteria</taxon>
        <taxon>Pseudomonadati</taxon>
        <taxon>Spirochaetota</taxon>
        <taxon>Spirochaetia</taxon>
        <taxon>Spirochaetales</taxon>
        <taxon>Treponemataceae</taxon>
        <taxon>Treponema</taxon>
    </lineage>
</organism>
<dbReference type="CDD" id="cd07012">
    <property type="entry name" value="PBP2_Bug_TTT"/>
    <property type="match status" value="1"/>
</dbReference>
<dbReference type="AlphaFoldDB" id="A0A975IBG7"/>
<dbReference type="PIRSF" id="PIRSF017082">
    <property type="entry name" value="YflP"/>
    <property type="match status" value="1"/>
</dbReference>
<evidence type="ECO:0000256" key="1">
    <source>
        <dbReference type="ARBA" id="ARBA00006987"/>
    </source>
</evidence>
<keyword evidence="2" id="KW-0732">Signal</keyword>
<dbReference type="Gene3D" id="3.40.190.10">
    <property type="entry name" value="Periplasmic binding protein-like II"/>
    <property type="match status" value="1"/>
</dbReference>
<accession>A0A975IBG7</accession>
<dbReference type="EMBL" id="CP054257">
    <property type="protein sequence ID" value="QTQ10875.1"/>
    <property type="molecule type" value="Genomic_DNA"/>
</dbReference>
<feature type="chain" id="PRO_5038278279" evidence="2">
    <location>
        <begin position="20"/>
        <end position="328"/>
    </location>
</feature>
<dbReference type="Proteomes" id="UP000671995">
    <property type="component" value="Chromosome"/>
</dbReference>
<dbReference type="KEGG" id="tpav:HRQ91_11135"/>
<comment type="similarity">
    <text evidence="1">Belongs to the UPF0065 (bug) family.</text>
</comment>
<dbReference type="EMBL" id="CP054142">
    <property type="protein sequence ID" value="QTQ14967.1"/>
    <property type="molecule type" value="Genomic_DNA"/>
</dbReference>
<sequence length="328" mass="35497">MKKLIAMAAILAAAGVVFANGTKDSANSGGIDWPKKSINLIVPFAAGGNSDVNARTLAKYLTQELKQPVVITNVAGSGGTIGAAQAKDAPNDGYTVLVHQISMHMAQVSGMVNFGYKDFEPVCVFSRASDEVLLINAKQHPDWHTYQDVVNATKKDPGKYRFTANTGASTQWIGIAVQAAGAKFNVVSSGGSGERLQLILGNHVDVTELNYSQVVDYVKNDTLRMIANVSSERSATLKDLPTLRELGVDCGYSYDNTFFMPKGTDKAIVEKFAAACEKVIKTNNSYKADIEKMYQVPTYMNPADTEALYKSQYDALMKIQDQIKAGKK</sequence>
<evidence type="ECO:0000313" key="3">
    <source>
        <dbReference type="EMBL" id="QTQ10875.1"/>
    </source>
</evidence>
<evidence type="ECO:0000256" key="2">
    <source>
        <dbReference type="SAM" id="SignalP"/>
    </source>
</evidence>
<reference evidence="3" key="1">
    <citation type="submission" date="2020-05" db="EMBL/GenBank/DDBJ databases">
        <authorList>
            <person name="Zeng H."/>
            <person name="Chan Y.K."/>
            <person name="Watt R.M."/>
        </authorList>
    </citation>
    <scope>NUCLEOTIDE SEQUENCE</scope>
    <source>
        <strain evidence="4">ATCC 700770</strain>
        <strain evidence="3">ATCC 700773</strain>
    </source>
</reference>
<gene>
    <name evidence="3" type="ORF">HRI96_00895</name>
    <name evidence="4" type="ORF">HRQ91_11135</name>
</gene>
<dbReference type="PANTHER" id="PTHR42928">
    <property type="entry name" value="TRICARBOXYLATE-BINDING PROTEIN"/>
    <property type="match status" value="1"/>
</dbReference>
<dbReference type="RefSeq" id="WP_210117670.1">
    <property type="nucleotide sequence ID" value="NZ_CP054142.1"/>
</dbReference>